<name>A0A0F7S356_9BASI</name>
<evidence type="ECO:0000313" key="1">
    <source>
        <dbReference type="EMBL" id="CDS01397.1"/>
    </source>
</evidence>
<proteinExistence type="predicted"/>
<gene>
    <name evidence="1" type="primary">SSCI65460.1</name>
</gene>
<evidence type="ECO:0000313" key="2">
    <source>
        <dbReference type="Proteomes" id="UP000242770"/>
    </source>
</evidence>
<protein>
    <submittedName>
        <fullName evidence="1">Uncharacterized protein</fullName>
    </submittedName>
</protein>
<dbReference type="AlphaFoldDB" id="A0A0F7S356"/>
<accession>A0A0F7S356</accession>
<dbReference type="STRING" id="49012.A0A0F7S356"/>
<keyword evidence="2" id="KW-1185">Reference proteome</keyword>
<reference evidence="2" key="1">
    <citation type="submission" date="2014-06" db="EMBL/GenBank/DDBJ databases">
        <authorList>
            <person name="Berkman P.J."/>
        </authorList>
    </citation>
    <scope>NUCLEOTIDE SEQUENCE [LARGE SCALE GENOMIC DNA]</scope>
</reference>
<dbReference type="Proteomes" id="UP000242770">
    <property type="component" value="Unassembled WGS sequence"/>
</dbReference>
<sequence length="57" mass="6988">MWLGWKFYHKTKFVSLSQMDFDTGRRQIDENEEAEKIKESQQTRSTLQHVWDWLIGQ</sequence>
<organism evidence="1 2">
    <name type="scientific">Sporisorium scitamineum</name>
    <dbReference type="NCBI Taxonomy" id="49012"/>
    <lineage>
        <taxon>Eukaryota</taxon>
        <taxon>Fungi</taxon>
        <taxon>Dikarya</taxon>
        <taxon>Basidiomycota</taxon>
        <taxon>Ustilaginomycotina</taxon>
        <taxon>Ustilaginomycetes</taxon>
        <taxon>Ustilaginales</taxon>
        <taxon>Ustilaginaceae</taxon>
        <taxon>Sporisorium</taxon>
    </lineage>
</organism>
<dbReference type="EMBL" id="CCFA01003875">
    <property type="protein sequence ID" value="CDS01397.1"/>
    <property type="molecule type" value="Genomic_DNA"/>
</dbReference>